<keyword evidence="1" id="KW-1133">Transmembrane helix</keyword>
<feature type="transmembrane region" description="Helical" evidence="1">
    <location>
        <begin position="66"/>
        <end position="84"/>
    </location>
</feature>
<dbReference type="EMBL" id="LN483070">
    <property type="protein sequence ID" value="CEA06773.1"/>
    <property type="molecule type" value="Genomic_DNA"/>
</dbReference>
<keyword evidence="1" id="KW-0472">Membrane</keyword>
<protein>
    <submittedName>
        <fullName evidence="2">Uncharacterized protein</fullName>
    </submittedName>
</protein>
<keyword evidence="1" id="KW-0812">Transmembrane</keyword>
<dbReference type="PATRIC" id="fig|1461584.3.peg.118"/>
<proteinExistence type="predicted"/>
<evidence type="ECO:0000256" key="1">
    <source>
        <dbReference type="SAM" id="Phobius"/>
    </source>
</evidence>
<gene>
    <name evidence="2" type="ORF">BN1051_00122</name>
</gene>
<organism evidence="2">
    <name type="scientific">Arthrobacter saudimassiliensis</name>
    <dbReference type="NCBI Taxonomy" id="1461584"/>
    <lineage>
        <taxon>Bacteria</taxon>
        <taxon>Bacillati</taxon>
        <taxon>Actinomycetota</taxon>
        <taxon>Actinomycetes</taxon>
        <taxon>Micrococcales</taxon>
        <taxon>Micrococcaceae</taxon>
        <taxon>Arthrobacter</taxon>
    </lineage>
</organism>
<sequence length="159" mass="17503">MDANHQPILRSTVMTDPAAGQLWRARRVGGLVRAAEPVLFGLPVLGLALSVYGHRLGFPGHLTGPLWAGIAAVIAVTMAVSHWGDKREQKARTQLYLRLRSAVADFGDELIEWQLSRRGPEWLISTARRSTGRWALTYGPAELTLAEVPDPDDVPCEDR</sequence>
<name>A0A078MHE6_9MICC</name>
<feature type="transmembrane region" description="Helical" evidence="1">
    <location>
        <begin position="34"/>
        <end position="54"/>
    </location>
</feature>
<accession>A0A078MHE6</accession>
<reference evidence="2" key="1">
    <citation type="submission" date="2014-07" db="EMBL/GenBank/DDBJ databases">
        <authorList>
            <person name="Urmite Genomes Urmite Genomes"/>
        </authorList>
    </citation>
    <scope>NUCLEOTIDE SEQUENCE</scope>
    <source>
        <strain evidence="2">11W110_air</strain>
    </source>
</reference>
<dbReference type="AlphaFoldDB" id="A0A078MHE6"/>
<evidence type="ECO:0000313" key="2">
    <source>
        <dbReference type="EMBL" id="CEA06773.1"/>
    </source>
</evidence>